<evidence type="ECO:0000256" key="7">
    <source>
        <dbReference type="ARBA" id="ARBA00022989"/>
    </source>
</evidence>
<dbReference type="Pfam" id="PF03840">
    <property type="entry name" value="SecG"/>
    <property type="match status" value="1"/>
</dbReference>
<comment type="function">
    <text evidence="10">Involved in protein export. Participates in an early event of protein translocation.</text>
</comment>
<feature type="transmembrane region" description="Helical" evidence="10">
    <location>
        <begin position="53"/>
        <end position="72"/>
    </location>
</feature>
<name>A0A7V3ZUE6_UNCW3</name>
<comment type="caution">
    <text evidence="11">The sequence shown here is derived from an EMBL/GenBank/DDBJ whole genome shotgun (WGS) entry which is preliminary data.</text>
</comment>
<dbReference type="GO" id="GO:0009306">
    <property type="term" value="P:protein secretion"/>
    <property type="evidence" value="ECO:0007669"/>
    <property type="project" value="UniProtKB-UniRule"/>
</dbReference>
<evidence type="ECO:0000256" key="6">
    <source>
        <dbReference type="ARBA" id="ARBA00022927"/>
    </source>
</evidence>
<dbReference type="NCBIfam" id="TIGR00810">
    <property type="entry name" value="secG"/>
    <property type="match status" value="1"/>
</dbReference>
<dbReference type="EMBL" id="DTDR01000041">
    <property type="protein sequence ID" value="HGK63222.1"/>
    <property type="molecule type" value="Genomic_DNA"/>
</dbReference>
<dbReference type="PRINTS" id="PR01651">
    <property type="entry name" value="SECGEXPORT"/>
</dbReference>
<evidence type="ECO:0000256" key="9">
    <source>
        <dbReference type="ARBA" id="ARBA00023136"/>
    </source>
</evidence>
<dbReference type="GO" id="GO:0043952">
    <property type="term" value="P:protein transport by the Sec complex"/>
    <property type="evidence" value="ECO:0007669"/>
    <property type="project" value="TreeGrafter"/>
</dbReference>
<keyword evidence="3 10" id="KW-0813">Transport</keyword>
<dbReference type="PANTHER" id="PTHR34182">
    <property type="entry name" value="PROTEIN-EXPORT MEMBRANE PROTEIN SECG"/>
    <property type="match status" value="1"/>
</dbReference>
<dbReference type="PANTHER" id="PTHR34182:SF1">
    <property type="entry name" value="PROTEIN-EXPORT MEMBRANE PROTEIN SECG"/>
    <property type="match status" value="1"/>
</dbReference>
<organism evidence="11">
    <name type="scientific">candidate division WOR-3 bacterium</name>
    <dbReference type="NCBI Taxonomy" id="2052148"/>
    <lineage>
        <taxon>Bacteria</taxon>
        <taxon>Bacteria division WOR-3</taxon>
    </lineage>
</organism>
<evidence type="ECO:0000256" key="10">
    <source>
        <dbReference type="RuleBase" id="RU365087"/>
    </source>
</evidence>
<evidence type="ECO:0000256" key="4">
    <source>
        <dbReference type="ARBA" id="ARBA00022475"/>
    </source>
</evidence>
<evidence type="ECO:0000256" key="8">
    <source>
        <dbReference type="ARBA" id="ARBA00023010"/>
    </source>
</evidence>
<evidence type="ECO:0000256" key="2">
    <source>
        <dbReference type="ARBA" id="ARBA00008445"/>
    </source>
</evidence>
<keyword evidence="5 10" id="KW-0812">Transmembrane</keyword>
<protein>
    <recommendedName>
        <fullName evidence="10">Protein-export membrane protein SecG</fullName>
    </recommendedName>
</protein>
<evidence type="ECO:0000256" key="5">
    <source>
        <dbReference type="ARBA" id="ARBA00022692"/>
    </source>
</evidence>
<proteinExistence type="inferred from homology"/>
<accession>A0A7V3ZUE6</accession>
<dbReference type="InterPro" id="IPR004692">
    <property type="entry name" value="SecG"/>
</dbReference>
<feature type="transmembrane region" description="Helical" evidence="10">
    <location>
        <begin position="29"/>
        <end position="47"/>
    </location>
</feature>
<keyword evidence="8 10" id="KW-0811">Translocation</keyword>
<dbReference type="GO" id="GO:0015450">
    <property type="term" value="F:protein-transporting ATPase activity"/>
    <property type="evidence" value="ECO:0007669"/>
    <property type="project" value="UniProtKB-UniRule"/>
</dbReference>
<comment type="caution">
    <text evidence="10">Lacks conserved residue(s) required for the propagation of feature annotation.</text>
</comment>
<evidence type="ECO:0000256" key="3">
    <source>
        <dbReference type="ARBA" id="ARBA00022448"/>
    </source>
</evidence>
<keyword evidence="7 10" id="KW-1133">Transmembrane helix</keyword>
<keyword evidence="6 10" id="KW-0653">Protein transport</keyword>
<dbReference type="GO" id="GO:0005886">
    <property type="term" value="C:plasma membrane"/>
    <property type="evidence" value="ECO:0007669"/>
    <property type="project" value="UniProtKB-SubCell"/>
</dbReference>
<dbReference type="AlphaFoldDB" id="A0A7V3ZUE6"/>
<dbReference type="GO" id="GO:0065002">
    <property type="term" value="P:intracellular protein transmembrane transport"/>
    <property type="evidence" value="ECO:0007669"/>
    <property type="project" value="TreeGrafter"/>
</dbReference>
<feature type="transmembrane region" description="Helical" evidence="10">
    <location>
        <begin position="6"/>
        <end position="22"/>
    </location>
</feature>
<gene>
    <name evidence="11" type="primary">secG</name>
    <name evidence="11" type="ORF">ENU74_01295</name>
</gene>
<reference evidence="11" key="1">
    <citation type="journal article" date="2020" name="mSystems">
        <title>Genome- and Community-Level Interaction Insights into Carbon Utilization and Element Cycling Functions of Hydrothermarchaeota in Hydrothermal Sediment.</title>
        <authorList>
            <person name="Zhou Z."/>
            <person name="Liu Y."/>
            <person name="Xu W."/>
            <person name="Pan J."/>
            <person name="Luo Z.H."/>
            <person name="Li M."/>
        </authorList>
    </citation>
    <scope>NUCLEOTIDE SEQUENCE [LARGE SCALE GENOMIC DNA]</scope>
    <source>
        <strain evidence="11">SpSt-697</strain>
    </source>
</reference>
<keyword evidence="4 10" id="KW-1003">Cell membrane</keyword>
<comment type="subcellular location">
    <subcellularLocation>
        <location evidence="1 10">Cell membrane</location>
        <topology evidence="1 10">Multi-pass membrane protein</topology>
    </subcellularLocation>
</comment>
<evidence type="ECO:0000256" key="1">
    <source>
        <dbReference type="ARBA" id="ARBA00004651"/>
    </source>
</evidence>
<evidence type="ECO:0000313" key="11">
    <source>
        <dbReference type="EMBL" id="HGK63222.1"/>
    </source>
</evidence>
<keyword evidence="9 10" id="KW-0472">Membrane</keyword>
<comment type="similarity">
    <text evidence="2 10">Belongs to the SecG family.</text>
</comment>
<sequence>MFTFLLILHIFICLILIFIILLQQPQKGGISLVFGGSESIFGGGGISPFMIKVTSVVAALMLITSITLVIASQPRIQKIQQKPIPVEKQGR</sequence>